<evidence type="ECO:0000256" key="5">
    <source>
        <dbReference type="ARBA" id="ARBA00023136"/>
    </source>
</evidence>
<dbReference type="Pfam" id="PF02687">
    <property type="entry name" value="FtsX"/>
    <property type="match status" value="1"/>
</dbReference>
<dbReference type="GO" id="GO:0051301">
    <property type="term" value="P:cell division"/>
    <property type="evidence" value="ECO:0007669"/>
    <property type="project" value="UniProtKB-KW"/>
</dbReference>
<organism evidence="8 9">
    <name type="scientific">Poseidonocella pacifica</name>
    <dbReference type="NCBI Taxonomy" id="871651"/>
    <lineage>
        <taxon>Bacteria</taxon>
        <taxon>Pseudomonadati</taxon>
        <taxon>Pseudomonadota</taxon>
        <taxon>Alphaproteobacteria</taxon>
        <taxon>Rhodobacterales</taxon>
        <taxon>Roseobacteraceae</taxon>
        <taxon>Poseidonocella</taxon>
    </lineage>
</organism>
<dbReference type="InterPro" id="IPR004513">
    <property type="entry name" value="FtsX"/>
</dbReference>
<dbReference type="InterPro" id="IPR003838">
    <property type="entry name" value="ABC3_permease_C"/>
</dbReference>
<dbReference type="AlphaFoldDB" id="A0A1I0WNP3"/>
<dbReference type="EMBL" id="FOJU01000002">
    <property type="protein sequence ID" value="SFA90369.1"/>
    <property type="molecule type" value="Genomic_DNA"/>
</dbReference>
<evidence type="ECO:0000313" key="9">
    <source>
        <dbReference type="Proteomes" id="UP000198796"/>
    </source>
</evidence>
<keyword evidence="8" id="KW-0132">Cell division</keyword>
<keyword evidence="9" id="KW-1185">Reference proteome</keyword>
<evidence type="ECO:0000256" key="2">
    <source>
        <dbReference type="ARBA" id="ARBA00022475"/>
    </source>
</evidence>
<feature type="transmembrane region" description="Helical" evidence="6">
    <location>
        <begin position="229"/>
        <end position="249"/>
    </location>
</feature>
<evidence type="ECO:0000256" key="1">
    <source>
        <dbReference type="ARBA" id="ARBA00004651"/>
    </source>
</evidence>
<keyword evidence="3 6" id="KW-0812">Transmembrane</keyword>
<keyword evidence="2" id="KW-1003">Cell membrane</keyword>
<dbReference type="RefSeq" id="WP_175501220.1">
    <property type="nucleotide sequence ID" value="NZ_FOJU01000002.1"/>
</dbReference>
<reference evidence="8 9" key="1">
    <citation type="submission" date="2016-10" db="EMBL/GenBank/DDBJ databases">
        <authorList>
            <person name="de Groot N.N."/>
        </authorList>
    </citation>
    <scope>NUCLEOTIDE SEQUENCE [LARGE SCALE GENOMIC DNA]</scope>
    <source>
        <strain evidence="8 9">DSM 29316</strain>
    </source>
</reference>
<proteinExistence type="predicted"/>
<dbReference type="STRING" id="871651.SAMN05421688_1621"/>
<evidence type="ECO:0000256" key="6">
    <source>
        <dbReference type="SAM" id="Phobius"/>
    </source>
</evidence>
<dbReference type="PANTHER" id="PTHR47755:SF1">
    <property type="entry name" value="CELL DIVISION PROTEIN FTSX"/>
    <property type="match status" value="1"/>
</dbReference>
<sequence length="299" mass="32019">MKAFLRDLRILWRGDASGDRVVPPSGYTVRLTIFSAAAMGFLAVMALALALSAGRLADDWGGALARSATLRIDGPLDTMQERTEAALRVLEQTPGVASAQALTEEEQRALLEPWFGPDLQLESLPIPQLIEIEKTPEGFDAEGLRLRLEGEVPGAMLDDHESWRKPFLAAARALRWLGWGAMVLIGATMAAIVTLAASVSLAANAQVISVLRLIGARDDYIARAFIRRFTFRTLTGAAVGTGLGLIASALLPDAPMSFLTGIGFANLDWLVPFAIPPLAALVAFAATRRAAFRTLRGLS</sequence>
<protein>
    <submittedName>
        <fullName evidence="8">Cell division transport system permease protein</fullName>
    </submittedName>
</protein>
<keyword evidence="4 6" id="KW-1133">Transmembrane helix</keyword>
<comment type="subcellular location">
    <subcellularLocation>
        <location evidence="1">Cell membrane</location>
        <topology evidence="1">Multi-pass membrane protein</topology>
    </subcellularLocation>
</comment>
<accession>A0A1I0WNP3</accession>
<gene>
    <name evidence="8" type="ORF">SAMN05421688_1621</name>
</gene>
<keyword evidence="8" id="KW-0131">Cell cycle</keyword>
<dbReference type="PANTHER" id="PTHR47755">
    <property type="entry name" value="CELL DIVISION PROTEIN FTSX"/>
    <property type="match status" value="1"/>
</dbReference>
<feature type="transmembrane region" description="Helical" evidence="6">
    <location>
        <begin position="173"/>
        <end position="193"/>
    </location>
</feature>
<feature type="transmembrane region" description="Helical" evidence="6">
    <location>
        <begin position="199"/>
        <end position="217"/>
    </location>
</feature>
<feature type="transmembrane region" description="Helical" evidence="6">
    <location>
        <begin position="31"/>
        <end position="51"/>
    </location>
</feature>
<dbReference type="Proteomes" id="UP000198796">
    <property type="component" value="Unassembled WGS sequence"/>
</dbReference>
<dbReference type="GO" id="GO:0032153">
    <property type="term" value="C:cell division site"/>
    <property type="evidence" value="ECO:0007669"/>
    <property type="project" value="TreeGrafter"/>
</dbReference>
<feature type="transmembrane region" description="Helical" evidence="6">
    <location>
        <begin position="269"/>
        <end position="286"/>
    </location>
</feature>
<name>A0A1I0WNP3_9RHOB</name>
<evidence type="ECO:0000256" key="3">
    <source>
        <dbReference type="ARBA" id="ARBA00022692"/>
    </source>
</evidence>
<keyword evidence="5 6" id="KW-0472">Membrane</keyword>
<evidence type="ECO:0000313" key="8">
    <source>
        <dbReference type="EMBL" id="SFA90369.1"/>
    </source>
</evidence>
<feature type="domain" description="ABC3 transporter permease C-terminal" evidence="7">
    <location>
        <begin position="181"/>
        <end position="286"/>
    </location>
</feature>
<evidence type="ECO:0000259" key="7">
    <source>
        <dbReference type="Pfam" id="PF02687"/>
    </source>
</evidence>
<evidence type="ECO:0000256" key="4">
    <source>
        <dbReference type="ARBA" id="ARBA00022989"/>
    </source>
</evidence>
<dbReference type="GO" id="GO:0005886">
    <property type="term" value="C:plasma membrane"/>
    <property type="evidence" value="ECO:0007669"/>
    <property type="project" value="UniProtKB-SubCell"/>
</dbReference>